<dbReference type="GO" id="GO:0008408">
    <property type="term" value="F:3'-5' exonuclease activity"/>
    <property type="evidence" value="ECO:0007669"/>
    <property type="project" value="TreeGrafter"/>
</dbReference>
<dbReference type="KEGG" id="aez:C3E78_02260"/>
<gene>
    <name evidence="4" type="ORF">C3E78_02260</name>
</gene>
<evidence type="ECO:0000256" key="1">
    <source>
        <dbReference type="ARBA" id="ARBA00022722"/>
    </source>
</evidence>
<dbReference type="GO" id="GO:0005829">
    <property type="term" value="C:cytosol"/>
    <property type="evidence" value="ECO:0007669"/>
    <property type="project" value="TreeGrafter"/>
</dbReference>
<dbReference type="Proteomes" id="UP000244384">
    <property type="component" value="Chromosome"/>
</dbReference>
<dbReference type="SMART" id="SM00479">
    <property type="entry name" value="EXOIII"/>
    <property type="match status" value="1"/>
</dbReference>
<dbReference type="AlphaFoldDB" id="A0A2S0WIH5"/>
<dbReference type="PANTHER" id="PTHR30231">
    <property type="entry name" value="DNA POLYMERASE III SUBUNIT EPSILON"/>
    <property type="match status" value="1"/>
</dbReference>
<evidence type="ECO:0000313" key="4">
    <source>
        <dbReference type="EMBL" id="AWB91139.1"/>
    </source>
</evidence>
<keyword evidence="1" id="KW-0540">Nuclease</keyword>
<dbReference type="InterPro" id="IPR013520">
    <property type="entry name" value="Ribonucl_H"/>
</dbReference>
<dbReference type="InterPro" id="IPR036397">
    <property type="entry name" value="RNaseH_sf"/>
</dbReference>
<sequence length="290" mass="31137">MPSATSRSQHMRSNKYAGTCAECSSAVAIAAGRLIGRPGRWLTMCLSCSPTPPPRGDHPGWHVAPLASLDFETTGVDPLTDRVLSYALLDDRGRDVSGLVNPGVPIPAASAAVHGLTAEALADAPAPVHAIAEIVTWVQDLVDRGVGLVVFNAAYDLTMLRAEAERWGLAQPDWDRLLVVDPYVIDWGIERGGLGPRRLTDVAAYYGISLDNAHDAAADAFAAREIAHEIGRRHPDVAAGTLQDLMHRQGGWYADRAEDWNRYARTVGRSLDDPAGWPLKQVTEPVAGIA</sequence>
<keyword evidence="3" id="KW-0269">Exonuclease</keyword>
<evidence type="ECO:0000256" key="3">
    <source>
        <dbReference type="ARBA" id="ARBA00022839"/>
    </source>
</evidence>
<accession>A0A5F2EQ84</accession>
<dbReference type="PANTHER" id="PTHR30231:SF4">
    <property type="entry name" value="PROTEIN NEN2"/>
    <property type="match status" value="1"/>
</dbReference>
<dbReference type="InterPro" id="IPR012337">
    <property type="entry name" value="RNaseH-like_sf"/>
</dbReference>
<organism evidence="4 5">
    <name type="scientific">Aeromicrobium chenweiae</name>
    <dbReference type="NCBI Taxonomy" id="2079793"/>
    <lineage>
        <taxon>Bacteria</taxon>
        <taxon>Bacillati</taxon>
        <taxon>Actinomycetota</taxon>
        <taxon>Actinomycetes</taxon>
        <taxon>Propionibacteriales</taxon>
        <taxon>Nocardioidaceae</taxon>
        <taxon>Aeromicrobium</taxon>
    </lineage>
</organism>
<name>A0A2S0WIH5_9ACTN</name>
<dbReference type="GO" id="GO:0003676">
    <property type="term" value="F:nucleic acid binding"/>
    <property type="evidence" value="ECO:0007669"/>
    <property type="project" value="InterPro"/>
</dbReference>
<keyword evidence="2" id="KW-0378">Hydrolase</keyword>
<evidence type="ECO:0000313" key="5">
    <source>
        <dbReference type="Proteomes" id="UP000244384"/>
    </source>
</evidence>
<evidence type="ECO:0000256" key="2">
    <source>
        <dbReference type="ARBA" id="ARBA00022801"/>
    </source>
</evidence>
<dbReference type="Pfam" id="PF00929">
    <property type="entry name" value="RNase_T"/>
    <property type="match status" value="1"/>
</dbReference>
<keyword evidence="5" id="KW-1185">Reference proteome</keyword>
<proteinExistence type="predicted"/>
<accession>A0A2S0WIH5</accession>
<protein>
    <submittedName>
        <fullName evidence="4">DNA polymerase III subunit epsilon</fullName>
    </submittedName>
</protein>
<dbReference type="NCBIfam" id="NF005927">
    <property type="entry name" value="PRK07942.1"/>
    <property type="match status" value="1"/>
</dbReference>
<reference evidence="5" key="1">
    <citation type="submission" date="2018-01" db="EMBL/GenBank/DDBJ databases">
        <authorList>
            <person name="Li J."/>
        </authorList>
    </citation>
    <scope>NUCLEOTIDE SEQUENCE [LARGE SCALE GENOMIC DNA]</scope>
    <source>
        <strain evidence="5">592</strain>
    </source>
</reference>
<dbReference type="CDD" id="cd06127">
    <property type="entry name" value="DEDDh"/>
    <property type="match status" value="1"/>
</dbReference>
<dbReference type="Gene3D" id="3.30.420.10">
    <property type="entry name" value="Ribonuclease H-like superfamily/Ribonuclease H"/>
    <property type="match status" value="1"/>
</dbReference>
<dbReference type="SUPFAM" id="SSF53098">
    <property type="entry name" value="Ribonuclease H-like"/>
    <property type="match status" value="1"/>
</dbReference>
<dbReference type="EMBL" id="CP026952">
    <property type="protein sequence ID" value="AWB91139.1"/>
    <property type="molecule type" value="Genomic_DNA"/>
</dbReference>